<sequence length="325" mass="36428">MAEWSGPSGFNKAAGMARVQHPQLDDVLEYLQAFYHDFEVKKYNHPLTLGPWPSDDKNGETVSFVGLKEGPLNSYTRIQTRPSPDGLFSHQMNLDNLLDCAINILPNDAFALIFLIHYDLYEDEDDDFCCGRAYGGSRVAVVSSARYNPLLYLQAGIDPHHMWPASHCAQYVASQCDLPNKIKKALTRPDDLSDSPLHQAVAAFKNTLPISSSQPGVLQGLWLFCLARTASHELGHCFGMDHCVYYACTMQGTASVAEDLRQPPYLCPVCAKKLARAAEEASGKGFDEEKYRKNVMTKMMATCEKWKHVGVWAGYKAWLENIRLW</sequence>
<dbReference type="PANTHER" id="PTHR15910:SF1">
    <property type="entry name" value="ARCHAEMETZINCIN-2"/>
    <property type="match status" value="1"/>
</dbReference>
<keyword evidence="5" id="KW-0862">Zinc</keyword>
<organism evidence="7 8">
    <name type="scientific">Gnomoniopsis smithogilvyi</name>
    <dbReference type="NCBI Taxonomy" id="1191159"/>
    <lineage>
        <taxon>Eukaryota</taxon>
        <taxon>Fungi</taxon>
        <taxon>Dikarya</taxon>
        <taxon>Ascomycota</taxon>
        <taxon>Pezizomycotina</taxon>
        <taxon>Sordariomycetes</taxon>
        <taxon>Sordariomycetidae</taxon>
        <taxon>Diaporthales</taxon>
        <taxon>Gnomoniaceae</taxon>
        <taxon>Gnomoniopsis</taxon>
    </lineage>
</organism>
<keyword evidence="4" id="KW-0378">Hydrolase</keyword>
<keyword evidence="8" id="KW-1185">Reference proteome</keyword>
<dbReference type="GO" id="GO:0006508">
    <property type="term" value="P:proteolysis"/>
    <property type="evidence" value="ECO:0007669"/>
    <property type="project" value="UniProtKB-KW"/>
</dbReference>
<evidence type="ECO:0008006" key="9">
    <source>
        <dbReference type="Google" id="ProtNLM"/>
    </source>
</evidence>
<dbReference type="OrthoDB" id="2365600at2759"/>
<protein>
    <recommendedName>
        <fullName evidence="9">Archaemetzincin-2</fullName>
    </recommendedName>
</protein>
<name>A0A9W9D077_9PEZI</name>
<comment type="caution">
    <text evidence="7">The sequence shown here is derived from an EMBL/GenBank/DDBJ whole genome shotgun (WGS) entry which is preliminary data.</text>
</comment>
<comment type="cofactor">
    <cofactor evidence="1">
        <name>Zn(2+)</name>
        <dbReference type="ChEBI" id="CHEBI:29105"/>
    </cofactor>
</comment>
<evidence type="ECO:0000256" key="1">
    <source>
        <dbReference type="ARBA" id="ARBA00001947"/>
    </source>
</evidence>
<dbReference type="Pfam" id="PF07998">
    <property type="entry name" value="Peptidase_M54"/>
    <property type="match status" value="1"/>
</dbReference>
<dbReference type="GO" id="GO:0046872">
    <property type="term" value="F:metal ion binding"/>
    <property type="evidence" value="ECO:0007669"/>
    <property type="project" value="UniProtKB-KW"/>
</dbReference>
<evidence type="ECO:0000256" key="6">
    <source>
        <dbReference type="ARBA" id="ARBA00023049"/>
    </source>
</evidence>
<evidence type="ECO:0000313" key="8">
    <source>
        <dbReference type="Proteomes" id="UP001140453"/>
    </source>
</evidence>
<evidence type="ECO:0000256" key="4">
    <source>
        <dbReference type="ARBA" id="ARBA00022801"/>
    </source>
</evidence>
<dbReference type="InterPro" id="IPR024079">
    <property type="entry name" value="MetalloPept_cat_dom_sf"/>
</dbReference>
<dbReference type="Gene3D" id="3.40.390.10">
    <property type="entry name" value="Collagenase (Catalytic Domain)"/>
    <property type="match status" value="1"/>
</dbReference>
<gene>
    <name evidence="7" type="ORF">N0V93_003625</name>
</gene>
<keyword evidence="2" id="KW-0645">Protease</keyword>
<evidence type="ECO:0000313" key="7">
    <source>
        <dbReference type="EMBL" id="KAJ4394408.1"/>
    </source>
</evidence>
<evidence type="ECO:0000256" key="3">
    <source>
        <dbReference type="ARBA" id="ARBA00022723"/>
    </source>
</evidence>
<dbReference type="GO" id="GO:0008237">
    <property type="term" value="F:metallopeptidase activity"/>
    <property type="evidence" value="ECO:0007669"/>
    <property type="project" value="UniProtKB-KW"/>
</dbReference>
<keyword evidence="6" id="KW-0482">Metalloprotease</keyword>
<dbReference type="CDD" id="cd11375">
    <property type="entry name" value="Peptidase_M54"/>
    <property type="match status" value="1"/>
</dbReference>
<reference evidence="7" key="1">
    <citation type="submission" date="2022-10" db="EMBL/GenBank/DDBJ databases">
        <title>Tapping the CABI collections for fungal endophytes: first genome assemblies for Collariella, Neodidymelliopsis, Ascochyta clinopodiicola, Didymella pomorum, Didymosphaeria variabile, Neocosmospora piperis and Neocucurbitaria cava.</title>
        <authorList>
            <person name="Hill R."/>
        </authorList>
    </citation>
    <scope>NUCLEOTIDE SEQUENCE</scope>
    <source>
        <strain evidence="7">IMI 355082</strain>
    </source>
</reference>
<keyword evidence="3" id="KW-0479">Metal-binding</keyword>
<dbReference type="EMBL" id="JAPEVB010000002">
    <property type="protein sequence ID" value="KAJ4394408.1"/>
    <property type="molecule type" value="Genomic_DNA"/>
</dbReference>
<dbReference type="InterPro" id="IPR012962">
    <property type="entry name" value="Pept_M54_archaemetzincn"/>
</dbReference>
<proteinExistence type="predicted"/>
<dbReference type="PANTHER" id="PTHR15910">
    <property type="entry name" value="ARCHAEMETZINCIN"/>
    <property type="match status" value="1"/>
</dbReference>
<accession>A0A9W9D077</accession>
<evidence type="ECO:0000256" key="2">
    <source>
        <dbReference type="ARBA" id="ARBA00022670"/>
    </source>
</evidence>
<dbReference type="SUPFAM" id="SSF55486">
    <property type="entry name" value="Metalloproteases ('zincins'), catalytic domain"/>
    <property type="match status" value="1"/>
</dbReference>
<dbReference type="Proteomes" id="UP001140453">
    <property type="component" value="Unassembled WGS sequence"/>
</dbReference>
<dbReference type="AlphaFoldDB" id="A0A9W9D077"/>
<evidence type="ECO:0000256" key="5">
    <source>
        <dbReference type="ARBA" id="ARBA00022833"/>
    </source>
</evidence>